<dbReference type="Proteomes" id="UP001223586">
    <property type="component" value="Unassembled WGS sequence"/>
</dbReference>
<evidence type="ECO:0000259" key="2">
    <source>
        <dbReference type="Pfam" id="PF07819"/>
    </source>
</evidence>
<evidence type="ECO:0000313" key="3">
    <source>
        <dbReference type="EMBL" id="MDQ0176493.1"/>
    </source>
</evidence>
<dbReference type="InterPro" id="IPR029058">
    <property type="entry name" value="AB_hydrolase_fold"/>
</dbReference>
<protein>
    <submittedName>
        <fullName evidence="3">Triacylglycerol lipase</fullName>
        <ecNumber evidence="3">3.1.1.3</ecNumber>
    </submittedName>
</protein>
<dbReference type="EC" id="3.1.1.3" evidence="3"/>
<evidence type="ECO:0000256" key="1">
    <source>
        <dbReference type="SAM" id="SignalP"/>
    </source>
</evidence>
<name>A0ABT9WTN7_9BACI</name>
<feature type="signal peptide" evidence="1">
    <location>
        <begin position="1"/>
        <end position="22"/>
    </location>
</feature>
<comment type="caution">
    <text evidence="3">The sequence shown here is derived from an EMBL/GenBank/DDBJ whole genome shotgun (WGS) entry which is preliminary data.</text>
</comment>
<keyword evidence="4" id="KW-1185">Reference proteome</keyword>
<keyword evidence="1" id="KW-0732">Signal</keyword>
<organism evidence="3 4">
    <name type="scientific">Bacillus chungangensis</name>
    <dbReference type="NCBI Taxonomy" id="587633"/>
    <lineage>
        <taxon>Bacteria</taxon>
        <taxon>Bacillati</taxon>
        <taxon>Bacillota</taxon>
        <taxon>Bacilli</taxon>
        <taxon>Bacillales</taxon>
        <taxon>Bacillaceae</taxon>
        <taxon>Bacillus</taxon>
    </lineage>
</organism>
<proteinExistence type="predicted"/>
<dbReference type="EMBL" id="JAUSTT010000013">
    <property type="protein sequence ID" value="MDQ0176493.1"/>
    <property type="molecule type" value="Genomic_DNA"/>
</dbReference>
<sequence length="502" mass="56382">MKKNVLLLVLACIFILPLNALAGSKWDPPGNPGEWYAGATPDEVDPAKSPIVFVHGFNSSSFTWTEGNDMDKIAYENGYETAFIDLYPDKNMWDNGKLLAEMLEDVYHHFGKKLVVVAHSKGGVDTQTALVHYNAHPYVNSVITLGSPHHGTQLADLAYSKWAGWLAAIIGLKNDATYSVQTSYMSYYRSETDRHSNVKQNPLYTFSGTSWGSFGGALYWGGLYLKQFGQNDGVITVDSTRLPYAKEVKKDNWDHQSIKNGSSTFSLFRPYLKTSTFDFHTAESYTYEDDTNMSEPAFSYLHGGAYRDMTTETIIVEDSVKKMTVSWISDKESTNLTLNSPSQKEYTDFIVNEISEGIFKGAYEYTIEIDQPDAGNWEITAVQTMESYLLNTVYESDINKELSVQLNKGNDLSLSIQSGDHKIDDNQLEAKVHVEYINNNVKEDGIILSKQDNEQSVTFPNHGEGVYNFTIDLNGLTKNGHPFQRSIIKSVYMDSKGNIYNN</sequence>
<dbReference type="Pfam" id="PF07819">
    <property type="entry name" value="PGAP1"/>
    <property type="match status" value="1"/>
</dbReference>
<dbReference type="Gene3D" id="3.40.50.1820">
    <property type="entry name" value="alpha/beta hydrolase"/>
    <property type="match status" value="1"/>
</dbReference>
<dbReference type="SUPFAM" id="SSF53474">
    <property type="entry name" value="alpha/beta-Hydrolases"/>
    <property type="match status" value="1"/>
</dbReference>
<dbReference type="PANTHER" id="PTHR37946:SF1">
    <property type="entry name" value="SLL1969 PROTEIN"/>
    <property type="match status" value="1"/>
</dbReference>
<accession>A0ABT9WTN7</accession>
<gene>
    <name evidence="3" type="ORF">J2S08_002337</name>
</gene>
<evidence type="ECO:0000313" key="4">
    <source>
        <dbReference type="Proteomes" id="UP001223586"/>
    </source>
</evidence>
<reference evidence="3 4" key="1">
    <citation type="submission" date="2023-07" db="EMBL/GenBank/DDBJ databases">
        <title>Genomic Encyclopedia of Type Strains, Phase IV (KMG-IV): sequencing the most valuable type-strain genomes for metagenomic binning, comparative biology and taxonomic classification.</title>
        <authorList>
            <person name="Goeker M."/>
        </authorList>
    </citation>
    <scope>NUCLEOTIDE SEQUENCE [LARGE SCALE GENOMIC DNA]</scope>
    <source>
        <strain evidence="3 4">DSM 23837</strain>
    </source>
</reference>
<feature type="domain" description="GPI inositol-deacylase PGAP1-like alpha/beta" evidence="2">
    <location>
        <begin position="109"/>
        <end position="154"/>
    </location>
</feature>
<dbReference type="InterPro" id="IPR012908">
    <property type="entry name" value="PGAP1-ab_dom-like"/>
</dbReference>
<dbReference type="RefSeq" id="WP_307229684.1">
    <property type="nucleotide sequence ID" value="NZ_JAUSTT010000013.1"/>
</dbReference>
<dbReference type="PANTHER" id="PTHR37946">
    <property type="entry name" value="SLL1969 PROTEIN"/>
    <property type="match status" value="1"/>
</dbReference>
<feature type="chain" id="PRO_5045095040" evidence="1">
    <location>
        <begin position="23"/>
        <end position="502"/>
    </location>
</feature>
<dbReference type="GO" id="GO:0004806">
    <property type="term" value="F:triacylglycerol lipase activity"/>
    <property type="evidence" value="ECO:0007669"/>
    <property type="project" value="UniProtKB-EC"/>
</dbReference>
<keyword evidence="3" id="KW-0378">Hydrolase</keyword>